<accession>A0A382XE56</accession>
<proteinExistence type="predicted"/>
<organism evidence="2">
    <name type="scientific">marine metagenome</name>
    <dbReference type="NCBI Taxonomy" id="408172"/>
    <lineage>
        <taxon>unclassified sequences</taxon>
        <taxon>metagenomes</taxon>
        <taxon>ecological metagenomes</taxon>
    </lineage>
</organism>
<feature type="non-terminal residue" evidence="2">
    <location>
        <position position="1"/>
    </location>
</feature>
<sequence>TQLKDAIKSYRDLIFSDSGELVKTPVYDGNFLSVGHQINGPAVVEEDTTTLVIEPEWLLELHKSGTYIINRKNH</sequence>
<evidence type="ECO:0000313" key="2">
    <source>
        <dbReference type="EMBL" id="SVD69144.1"/>
    </source>
</evidence>
<gene>
    <name evidence="2" type="ORF">METZ01_LOCUS421998</name>
</gene>
<dbReference type="EMBL" id="UINC01166927">
    <property type="protein sequence ID" value="SVD69144.1"/>
    <property type="molecule type" value="Genomic_DNA"/>
</dbReference>
<name>A0A382XE56_9ZZZZ</name>
<feature type="domain" description="Acetophenone carboxylase-like C-terminal" evidence="1">
    <location>
        <begin position="18"/>
        <end position="57"/>
    </location>
</feature>
<dbReference type="Pfam" id="PF19278">
    <property type="entry name" value="Hydant_A_C"/>
    <property type="match status" value="1"/>
</dbReference>
<reference evidence="2" key="1">
    <citation type="submission" date="2018-05" db="EMBL/GenBank/DDBJ databases">
        <authorList>
            <person name="Lanie J.A."/>
            <person name="Ng W.-L."/>
            <person name="Kazmierczak K.M."/>
            <person name="Andrzejewski T.M."/>
            <person name="Davidsen T.M."/>
            <person name="Wayne K.J."/>
            <person name="Tettelin H."/>
            <person name="Glass J.I."/>
            <person name="Rusch D."/>
            <person name="Podicherti R."/>
            <person name="Tsui H.-C.T."/>
            <person name="Winkler M.E."/>
        </authorList>
    </citation>
    <scope>NUCLEOTIDE SEQUENCE</scope>
</reference>
<protein>
    <recommendedName>
        <fullName evidence="1">Acetophenone carboxylase-like C-terminal domain-containing protein</fullName>
    </recommendedName>
</protein>
<dbReference type="AlphaFoldDB" id="A0A382XE56"/>
<evidence type="ECO:0000259" key="1">
    <source>
        <dbReference type="Pfam" id="PF19278"/>
    </source>
</evidence>
<dbReference type="InterPro" id="IPR049517">
    <property type="entry name" value="ACX-like_C"/>
</dbReference>